<dbReference type="PANTHER" id="PTHR37330">
    <property type="entry name" value="CONSERVED TRANSMEMBRANE PROTEIN-RELATED"/>
    <property type="match status" value="1"/>
</dbReference>
<dbReference type="PANTHER" id="PTHR37330:SF1">
    <property type="entry name" value="CONSERVED TRANSMEMBRANE PROTEIN-RELATED"/>
    <property type="match status" value="1"/>
</dbReference>
<evidence type="ECO:0000313" key="3">
    <source>
        <dbReference type="EMBL" id="MCZ0727898.1"/>
    </source>
</evidence>
<name>A0ABT4HCI3_MYCIR</name>
<dbReference type="EMBL" id="JAPQYE010000003">
    <property type="protein sequence ID" value="MCZ0727898.1"/>
    <property type="molecule type" value="Genomic_DNA"/>
</dbReference>
<keyword evidence="2" id="KW-1133">Transmembrane helix</keyword>
<evidence type="ECO:0000256" key="1">
    <source>
        <dbReference type="SAM" id="MobiDB-lite"/>
    </source>
</evidence>
<feature type="transmembrane region" description="Helical" evidence="2">
    <location>
        <begin position="277"/>
        <end position="301"/>
    </location>
</feature>
<feature type="transmembrane region" description="Helical" evidence="2">
    <location>
        <begin position="25"/>
        <end position="50"/>
    </location>
</feature>
<keyword evidence="2" id="KW-0472">Membrane</keyword>
<evidence type="ECO:0000256" key="2">
    <source>
        <dbReference type="SAM" id="Phobius"/>
    </source>
</evidence>
<proteinExistence type="predicted"/>
<reference evidence="3" key="1">
    <citation type="submission" date="2022-12" db="EMBL/GenBank/DDBJ databases">
        <title>Whole genome sequence of Mycolicibacterium iranicum strain SBH312.</title>
        <authorList>
            <person name="Jani J."/>
            <person name="Arifin Mustapha Z."/>
            <person name="Ahmed K."/>
            <person name="Kai Ling C."/>
        </authorList>
    </citation>
    <scope>NUCLEOTIDE SEQUENCE</scope>
    <source>
        <strain evidence="3">SBH312</strain>
    </source>
</reference>
<protein>
    <submittedName>
        <fullName evidence="3">DUF4436 domain-containing protein</fullName>
    </submittedName>
</protein>
<keyword evidence="4" id="KW-1185">Reference proteome</keyword>
<feature type="region of interest" description="Disordered" evidence="1">
    <location>
        <begin position="1"/>
        <end position="20"/>
    </location>
</feature>
<dbReference type="Proteomes" id="UP001084650">
    <property type="component" value="Unassembled WGS sequence"/>
</dbReference>
<comment type="caution">
    <text evidence="3">The sequence shown here is derived from an EMBL/GenBank/DDBJ whole genome shotgun (WGS) entry which is preliminary data.</text>
</comment>
<sequence length="307" mass="33320">MTQAAADAENVPDGKRRAAEPPTRGLAAAIVVVLVVVLLYAGSVFAYWFFSGSARELDSPDFGDGSETVVLVTITGIKTLDNKVDAKVLVIPEDGLTDPRLDVLTEDLSVRLYPWNTLGDLNFPAGASAAEVTTTIDVSGDPTTWPFDAYQTDAISADVLVGEGEAREFQPARVEIEAAIQGWDISSETVPPSPQSYSQAGDEAVQITFRRAIGPLAFDIGICLVLIMLPTLALYTSLKVFFRKKEFQMPFLTWYAAMLFAVVPLRNILPGAPPPGAWIDILLVMWVIIGLVASMLVYVVVWNKRID</sequence>
<evidence type="ECO:0000313" key="4">
    <source>
        <dbReference type="Proteomes" id="UP001084650"/>
    </source>
</evidence>
<accession>A0ABT4HCI3</accession>
<organism evidence="3 4">
    <name type="scientific">Mycolicibacterium iranicum</name>
    <name type="common">Mycobacterium iranicum</name>
    <dbReference type="NCBI Taxonomy" id="912594"/>
    <lineage>
        <taxon>Bacteria</taxon>
        <taxon>Bacillati</taxon>
        <taxon>Actinomycetota</taxon>
        <taxon>Actinomycetes</taxon>
        <taxon>Mycobacteriales</taxon>
        <taxon>Mycobacteriaceae</taxon>
        <taxon>Mycolicibacterium</taxon>
    </lineage>
</organism>
<feature type="transmembrane region" description="Helical" evidence="2">
    <location>
        <begin position="216"/>
        <end position="235"/>
    </location>
</feature>
<keyword evidence="2" id="KW-0812">Transmembrane</keyword>
<dbReference type="Pfam" id="PF14494">
    <property type="entry name" value="DUF4436"/>
    <property type="match status" value="1"/>
</dbReference>
<dbReference type="RefSeq" id="WP_024445332.1">
    <property type="nucleotide sequence ID" value="NZ_JAPQYE010000003.1"/>
</dbReference>
<dbReference type="InterPro" id="IPR027948">
    <property type="entry name" value="DUF4436"/>
</dbReference>
<gene>
    <name evidence="3" type="ORF">OY187_07550</name>
</gene>
<feature type="transmembrane region" description="Helical" evidence="2">
    <location>
        <begin position="247"/>
        <end position="265"/>
    </location>
</feature>